<reference evidence="3 4" key="1">
    <citation type="submission" date="2017-10" db="EMBL/GenBank/DDBJ databases">
        <title>Complete Genome Sequence of Faecalibacterium prausnitzii isolated from the gut of healthy adult Indian.</title>
        <authorList>
            <person name="Bag S."/>
            <person name="Ghosh T.S."/>
            <person name="Das B."/>
        </authorList>
    </citation>
    <scope>NUCLEOTIDE SEQUENCE [LARGE SCALE GENOMIC DNA]</scope>
    <source>
        <strain evidence="3 4">Indica</strain>
    </source>
</reference>
<dbReference type="SUPFAM" id="SSF52058">
    <property type="entry name" value="L domain-like"/>
    <property type="match status" value="1"/>
</dbReference>
<dbReference type="InterPro" id="IPR032675">
    <property type="entry name" value="LRR_dom_sf"/>
</dbReference>
<dbReference type="PANTHER" id="PTHR46652:SF3">
    <property type="entry name" value="LEUCINE-RICH REPEAT-CONTAINING PROTEIN 9"/>
    <property type="match status" value="1"/>
</dbReference>
<dbReference type="Proteomes" id="UP000223709">
    <property type="component" value="Chromosome"/>
</dbReference>
<proteinExistence type="predicted"/>
<dbReference type="PANTHER" id="PTHR46652">
    <property type="entry name" value="LEUCINE-RICH REPEAT AND IQ DOMAIN-CONTAINING PROTEIN 1-RELATED"/>
    <property type="match status" value="1"/>
</dbReference>
<sequence length="342" mass="37732">MQDVFVQQTTLAVPAGHAEHGEDYVIEWQDPVMEKHVRKWLDRPKGDIYHSDVWDYQRVTINSGTGVKDLLIKDAPDGEDIGGTVNGNDQLEACAVRIEGTYDPVTSLADLRHFDSLQVLSVNNKNGAPPITDLTGLEECKNLVDLDVPSVESSAFPTFAKLDSVVKLEYGSNGLRAEANVSDLSALAQMKSLEMLRIIGSEVDLTQLAGADLRVLRLDVTRIGSLEALKQMENLSLLQLNNGQEIDSFAPLAGSSVQYLSMSLSEAEKENYKDMDYTPLTQMPQLIWLDLTNNITFDTETCKRLLANDTALKYLNISYTPAAKDAEELDTAHLKEFTAPAP</sequence>
<accession>A0A291TAW5</accession>
<gene>
    <name evidence="3" type="ORF">CRH10_08030</name>
</gene>
<evidence type="ECO:0000256" key="1">
    <source>
        <dbReference type="ARBA" id="ARBA00022614"/>
    </source>
</evidence>
<dbReference type="EMBL" id="CP023819">
    <property type="protein sequence ID" value="ATL90249.1"/>
    <property type="molecule type" value="Genomic_DNA"/>
</dbReference>
<name>A0A291TAW5_9FIRM</name>
<evidence type="ECO:0000313" key="3">
    <source>
        <dbReference type="EMBL" id="ATL90249.1"/>
    </source>
</evidence>
<organism evidence="3 4">
    <name type="scientific">Faecalibacterium prausnitzii</name>
    <dbReference type="NCBI Taxonomy" id="853"/>
    <lineage>
        <taxon>Bacteria</taxon>
        <taxon>Bacillati</taxon>
        <taxon>Bacillota</taxon>
        <taxon>Clostridia</taxon>
        <taxon>Eubacteriales</taxon>
        <taxon>Oscillospiraceae</taxon>
        <taxon>Faecalibacterium</taxon>
    </lineage>
</organism>
<evidence type="ECO:0000256" key="2">
    <source>
        <dbReference type="ARBA" id="ARBA00022737"/>
    </source>
</evidence>
<evidence type="ECO:0008006" key="5">
    <source>
        <dbReference type="Google" id="ProtNLM"/>
    </source>
</evidence>
<keyword evidence="1" id="KW-0433">Leucine-rich repeat</keyword>
<protein>
    <recommendedName>
        <fullName evidence="5">Leucine Rich repeats (2 copies)</fullName>
    </recommendedName>
</protein>
<evidence type="ECO:0000313" key="4">
    <source>
        <dbReference type="Proteomes" id="UP000223709"/>
    </source>
</evidence>
<dbReference type="Gene3D" id="3.80.10.10">
    <property type="entry name" value="Ribonuclease Inhibitor"/>
    <property type="match status" value="1"/>
</dbReference>
<dbReference type="InterPro" id="IPR050836">
    <property type="entry name" value="SDS22/Internalin_LRR"/>
</dbReference>
<keyword evidence="2" id="KW-0677">Repeat</keyword>
<dbReference type="AlphaFoldDB" id="A0A291TAW5"/>
<dbReference type="RefSeq" id="WP_098924042.1">
    <property type="nucleotide sequence ID" value="NZ_CP023819.1"/>
</dbReference>